<evidence type="ECO:0000256" key="1">
    <source>
        <dbReference type="ARBA" id="ARBA00012027"/>
    </source>
</evidence>
<dbReference type="GeneTree" id="ENSGT00940000155015"/>
<keyword evidence="2" id="KW-0677">Repeat</keyword>
<dbReference type="PIRSF" id="PIRSF009376">
    <property type="entry name" value="Phospholipase_D_euk"/>
    <property type="match status" value="1"/>
</dbReference>
<evidence type="ECO:0000256" key="2">
    <source>
        <dbReference type="ARBA" id="ARBA00022737"/>
    </source>
</evidence>
<dbReference type="PANTHER" id="PTHR18896">
    <property type="entry name" value="PHOSPHOLIPASE D"/>
    <property type="match status" value="1"/>
</dbReference>
<feature type="compositionally biased region" description="Low complexity" evidence="6">
    <location>
        <begin position="95"/>
        <end position="105"/>
    </location>
</feature>
<dbReference type="FunFam" id="3.30.870.10:FF:000009">
    <property type="entry name" value="Phospholipase"/>
    <property type="match status" value="1"/>
</dbReference>
<dbReference type="PANTHER" id="PTHR18896:SF57">
    <property type="entry name" value="PHOSPHOLIPASE D1"/>
    <property type="match status" value="1"/>
</dbReference>
<dbReference type="InterPro" id="IPR025202">
    <property type="entry name" value="PLD-like_dom"/>
</dbReference>
<evidence type="ECO:0000256" key="3">
    <source>
        <dbReference type="ARBA" id="ARBA00022801"/>
    </source>
</evidence>
<proteinExistence type="predicted"/>
<evidence type="ECO:0000256" key="5">
    <source>
        <dbReference type="ARBA" id="ARBA00023098"/>
    </source>
</evidence>
<keyword evidence="3" id="KW-0378">Hydrolase</keyword>
<organism evidence="8 9">
    <name type="scientific">Gasterosteus aculeatus aculeatus</name>
    <name type="common">three-spined stickleback</name>
    <dbReference type="NCBI Taxonomy" id="481459"/>
    <lineage>
        <taxon>Eukaryota</taxon>
        <taxon>Metazoa</taxon>
        <taxon>Chordata</taxon>
        <taxon>Craniata</taxon>
        <taxon>Vertebrata</taxon>
        <taxon>Euteleostomi</taxon>
        <taxon>Actinopterygii</taxon>
        <taxon>Neopterygii</taxon>
        <taxon>Teleostei</taxon>
        <taxon>Neoteleostei</taxon>
        <taxon>Acanthomorphata</taxon>
        <taxon>Eupercaria</taxon>
        <taxon>Perciformes</taxon>
        <taxon>Cottioidei</taxon>
        <taxon>Gasterosteales</taxon>
        <taxon>Gasterosteidae</taxon>
        <taxon>Gasterosteus</taxon>
    </lineage>
</organism>
<dbReference type="SMART" id="SM00155">
    <property type="entry name" value="PLDc"/>
    <property type="match status" value="2"/>
</dbReference>
<evidence type="ECO:0000256" key="4">
    <source>
        <dbReference type="ARBA" id="ARBA00022963"/>
    </source>
</evidence>
<dbReference type="GO" id="GO:0035556">
    <property type="term" value="P:intracellular signal transduction"/>
    <property type="evidence" value="ECO:0007669"/>
    <property type="project" value="InterPro"/>
</dbReference>
<feature type="domain" description="PLD phosphodiesterase" evidence="7">
    <location>
        <begin position="42"/>
        <end position="69"/>
    </location>
</feature>
<dbReference type="GO" id="GO:0009395">
    <property type="term" value="P:phospholipid catabolic process"/>
    <property type="evidence" value="ECO:0007669"/>
    <property type="project" value="TreeGrafter"/>
</dbReference>
<evidence type="ECO:0000259" key="7">
    <source>
        <dbReference type="PROSITE" id="PS50035"/>
    </source>
</evidence>
<dbReference type="InterPro" id="IPR015679">
    <property type="entry name" value="PLipase_D_fam"/>
</dbReference>
<dbReference type="FunFam" id="3.30.870.10:FF:000033">
    <property type="entry name" value="Phospholipase"/>
    <property type="match status" value="1"/>
</dbReference>
<dbReference type="EC" id="3.1.4.4" evidence="1"/>
<dbReference type="AlphaFoldDB" id="A0AAQ4NNF0"/>
<evidence type="ECO:0000256" key="6">
    <source>
        <dbReference type="SAM" id="MobiDB-lite"/>
    </source>
</evidence>
<evidence type="ECO:0000313" key="9">
    <source>
        <dbReference type="Proteomes" id="UP000007635"/>
    </source>
</evidence>
<evidence type="ECO:0000313" key="8">
    <source>
        <dbReference type="Ensembl" id="ENSGACP00000027833.1"/>
    </source>
</evidence>
<dbReference type="GO" id="GO:0060627">
    <property type="term" value="P:regulation of vesicle-mediated transport"/>
    <property type="evidence" value="ECO:0007669"/>
    <property type="project" value="TreeGrafter"/>
</dbReference>
<dbReference type="Proteomes" id="UP000007635">
    <property type="component" value="Chromosome XXI"/>
</dbReference>
<dbReference type="Ensembl" id="ENSGACT00000048204.1">
    <property type="protein sequence ID" value="ENSGACP00000027833.1"/>
    <property type="gene ID" value="ENSGACG00000012653.2"/>
</dbReference>
<dbReference type="InterPro" id="IPR016555">
    <property type="entry name" value="PLipase_D_euk"/>
</dbReference>
<dbReference type="Pfam" id="PF00614">
    <property type="entry name" value="PLDc"/>
    <property type="match status" value="1"/>
</dbReference>
<dbReference type="Pfam" id="PF13091">
    <property type="entry name" value="PLDc_2"/>
    <property type="match status" value="1"/>
</dbReference>
<dbReference type="SUPFAM" id="SSF56024">
    <property type="entry name" value="Phospholipase D/nuclease"/>
    <property type="match status" value="2"/>
</dbReference>
<keyword evidence="9" id="KW-1185">Reference proteome</keyword>
<dbReference type="GO" id="GO:0032534">
    <property type="term" value="P:regulation of microvillus assembly"/>
    <property type="evidence" value="ECO:0007669"/>
    <property type="project" value="TreeGrafter"/>
</dbReference>
<sequence>MLYKEVELALGINSEYSKRTLLTLHPNIKVMRHPDHVSSAVYLWAHHEKIIVVDQSVAFVGGIDLAYGRWDDREHRLTDVGSVTLTNPEQGEDGSSGTAAPANSAAAVAQGNGRGIFTVTDSVDQPRLKGQGRTRRSRFSIRKHLQKHGLAHADSDSKLEEAERSHSTCSLQTDVGPLLGNARFWHGKDYCNFVYKDWIQLEKPFADFIDRHTTPRMPWHDISSAVHGKAARDVARHFIQRWNFTKLVKPKYRSLSYPYLLPKSHTTAAEQRYQVPGCTPARVQILRSACDWSAGIKYHEESIHNAYVHVIQSSRHFVYIENQFFISCADNRLVFNKIGDAIAERIIRAHKEGKKYRVYVVTPLLPGFEGDINTGGGSAIQAVMHFNYRTMNRGDHSIISQLQREIGDQWMNYISIAGLRTHAELEGKLVTELIYVHSKMLIADDNTVIIGSANINDRSMLGKRDSEVAVIVEDSETVTGVMDGQEYRAGKYALRLRLECFRMILGANTDASIDVSDPLSDHFYKEIWMSTCARNAAIYQKVFRSLPSSDVRSILELEGYLAEPGLEKEDPVRAREELQRIRGFLVQFPLQFLSEQNLLPPIGSKEAMVPMEEITSAKVERLLRADPCIPETFTP</sequence>
<dbReference type="Gene3D" id="3.30.870.10">
    <property type="entry name" value="Endonuclease Chain A"/>
    <property type="match status" value="2"/>
</dbReference>
<name>A0AAQ4NNF0_GASAC</name>
<accession>A0AAQ4NNF0</accession>
<keyword evidence="5" id="KW-0443">Lipid metabolism</keyword>
<dbReference type="GO" id="GO:0006654">
    <property type="term" value="P:phosphatidic acid biosynthetic process"/>
    <property type="evidence" value="ECO:0007669"/>
    <property type="project" value="InterPro"/>
</dbReference>
<dbReference type="InterPro" id="IPR001736">
    <property type="entry name" value="PLipase_D/transphosphatidylase"/>
</dbReference>
<protein>
    <recommendedName>
        <fullName evidence="1">phospholipase D</fullName>
        <ecNumber evidence="1">3.1.4.4</ecNumber>
    </recommendedName>
</protein>
<dbReference type="GO" id="GO:0004630">
    <property type="term" value="F:phospholipase D activity"/>
    <property type="evidence" value="ECO:0007669"/>
    <property type="project" value="UniProtKB-EC"/>
</dbReference>
<reference evidence="8" key="3">
    <citation type="submission" date="2025-09" db="UniProtKB">
        <authorList>
            <consortium name="Ensembl"/>
        </authorList>
    </citation>
    <scope>IDENTIFICATION</scope>
</reference>
<dbReference type="PROSITE" id="PS50035">
    <property type="entry name" value="PLD"/>
    <property type="match status" value="2"/>
</dbReference>
<feature type="region of interest" description="Disordered" evidence="6">
    <location>
        <begin position="80"/>
        <end position="105"/>
    </location>
</feature>
<reference evidence="8 9" key="1">
    <citation type="journal article" date="2021" name="G3 (Bethesda)">
        <title>Improved contiguity of the threespine stickleback genome using long-read sequencing.</title>
        <authorList>
            <person name="Nath S."/>
            <person name="Shaw D.E."/>
            <person name="White M.A."/>
        </authorList>
    </citation>
    <scope>NUCLEOTIDE SEQUENCE [LARGE SCALE GENOMIC DNA]</scope>
    <source>
        <strain evidence="8 9">Lake Benthic</strain>
    </source>
</reference>
<feature type="domain" description="PLD phosphodiesterase" evidence="7">
    <location>
        <begin position="432"/>
        <end position="459"/>
    </location>
</feature>
<keyword evidence="4" id="KW-0442">Lipid degradation</keyword>
<reference evidence="8" key="2">
    <citation type="submission" date="2025-08" db="UniProtKB">
        <authorList>
            <consortium name="Ensembl"/>
        </authorList>
    </citation>
    <scope>IDENTIFICATION</scope>
</reference>